<reference evidence="3" key="1">
    <citation type="submission" date="2025-08" db="UniProtKB">
        <authorList>
            <consortium name="RefSeq"/>
        </authorList>
    </citation>
    <scope>IDENTIFICATION</scope>
    <source>
        <tissue evidence="3">Leaves</tissue>
    </source>
</reference>
<dbReference type="GeneID" id="140035561"/>
<accession>A0ABM4WME6</accession>
<organism evidence="2 3">
    <name type="scientific">Coffea arabica</name>
    <name type="common">Arabian coffee</name>
    <dbReference type="NCBI Taxonomy" id="13443"/>
    <lineage>
        <taxon>Eukaryota</taxon>
        <taxon>Viridiplantae</taxon>
        <taxon>Streptophyta</taxon>
        <taxon>Embryophyta</taxon>
        <taxon>Tracheophyta</taxon>
        <taxon>Spermatophyta</taxon>
        <taxon>Magnoliopsida</taxon>
        <taxon>eudicotyledons</taxon>
        <taxon>Gunneridae</taxon>
        <taxon>Pentapetalae</taxon>
        <taxon>asterids</taxon>
        <taxon>lamiids</taxon>
        <taxon>Gentianales</taxon>
        <taxon>Rubiaceae</taxon>
        <taxon>Ixoroideae</taxon>
        <taxon>Gardenieae complex</taxon>
        <taxon>Bertiereae - Coffeeae clade</taxon>
        <taxon>Coffeeae</taxon>
        <taxon>Coffea</taxon>
    </lineage>
</organism>
<dbReference type="Proteomes" id="UP001652660">
    <property type="component" value="Chromosome 2c"/>
</dbReference>
<sequence>MEEDGGEEGDQEQGRRMSQKKTKLRELKAIPLKPPHYFEGKPWTWCNQWEGEGEVKERLDRCLASVKWYQTFDRACCNHIENEASDHSMLIMDLNPNQKKNGFTNMEKEKQHEFREKDSGNKGEDSGVKGQQYRGKKDQLVELKLQLSKAYQEEELYWSQKARTRWLQEGDKNTVFFHTSAMNARKQRQITYLQKENGQWCTNEQEVMEEICGYYKQLLTSGEADQIEETLRGVPNTISR</sequence>
<gene>
    <name evidence="3" type="primary">LOC140035561</name>
</gene>
<feature type="compositionally biased region" description="Acidic residues" evidence="1">
    <location>
        <begin position="1"/>
        <end position="11"/>
    </location>
</feature>
<dbReference type="PANTHER" id="PTHR33710">
    <property type="entry name" value="BNAC02G09200D PROTEIN"/>
    <property type="match status" value="1"/>
</dbReference>
<evidence type="ECO:0000256" key="1">
    <source>
        <dbReference type="SAM" id="MobiDB-lite"/>
    </source>
</evidence>
<dbReference type="SUPFAM" id="SSF56219">
    <property type="entry name" value="DNase I-like"/>
    <property type="match status" value="1"/>
</dbReference>
<feature type="region of interest" description="Disordered" evidence="1">
    <location>
        <begin position="1"/>
        <end position="28"/>
    </location>
</feature>
<name>A0ABM4WME6_COFAR</name>
<dbReference type="RefSeq" id="XP_071932934.1">
    <property type="nucleotide sequence ID" value="XM_072076833.1"/>
</dbReference>
<feature type="compositionally biased region" description="Basic and acidic residues" evidence="1">
    <location>
        <begin position="109"/>
        <end position="127"/>
    </location>
</feature>
<feature type="region of interest" description="Disordered" evidence="1">
    <location>
        <begin position="109"/>
        <end position="133"/>
    </location>
</feature>
<proteinExistence type="predicted"/>
<evidence type="ECO:0000313" key="3">
    <source>
        <dbReference type="RefSeq" id="XP_071932934.1"/>
    </source>
</evidence>
<dbReference type="InterPro" id="IPR036691">
    <property type="entry name" value="Endo/exonu/phosph_ase_sf"/>
</dbReference>
<keyword evidence="2" id="KW-1185">Reference proteome</keyword>
<evidence type="ECO:0000313" key="2">
    <source>
        <dbReference type="Proteomes" id="UP001652660"/>
    </source>
</evidence>
<dbReference type="PANTHER" id="PTHR33710:SF71">
    <property type="entry name" value="ENDONUCLEASE_EXONUCLEASE_PHOSPHATASE DOMAIN-CONTAINING PROTEIN"/>
    <property type="match status" value="1"/>
</dbReference>
<protein>
    <submittedName>
        <fullName evidence="3">Uncharacterized protein</fullName>
    </submittedName>
</protein>